<organism evidence="3 4">
    <name type="scientific">Holdemanella biformis</name>
    <dbReference type="NCBI Taxonomy" id="1735"/>
    <lineage>
        <taxon>Bacteria</taxon>
        <taxon>Bacillati</taxon>
        <taxon>Bacillota</taxon>
        <taxon>Erysipelotrichia</taxon>
        <taxon>Erysipelotrichales</taxon>
        <taxon>Erysipelotrichaceae</taxon>
        <taxon>Holdemanella</taxon>
    </lineage>
</organism>
<evidence type="ECO:0000259" key="1">
    <source>
        <dbReference type="Pfam" id="PF03446"/>
    </source>
</evidence>
<dbReference type="SUPFAM" id="SSF56784">
    <property type="entry name" value="HAD-like"/>
    <property type="match status" value="1"/>
</dbReference>
<reference evidence="3 4" key="1">
    <citation type="submission" date="2018-08" db="EMBL/GenBank/DDBJ databases">
        <title>A genome reference for cultivated species of the human gut microbiota.</title>
        <authorList>
            <person name="Zou Y."/>
            <person name="Xue W."/>
            <person name="Luo G."/>
        </authorList>
    </citation>
    <scope>NUCLEOTIDE SEQUENCE [LARGE SCALE GENOMIC DNA]</scope>
    <source>
        <strain evidence="3 4">AM42-13AC</strain>
    </source>
</reference>
<proteinExistence type="predicted"/>
<dbReference type="GO" id="GO:0050661">
    <property type="term" value="F:NADP binding"/>
    <property type="evidence" value="ECO:0007669"/>
    <property type="project" value="InterPro"/>
</dbReference>
<dbReference type="Pfam" id="PF13419">
    <property type="entry name" value="HAD_2"/>
    <property type="match status" value="1"/>
</dbReference>
<dbReference type="InterPro" id="IPR023214">
    <property type="entry name" value="HAD_sf"/>
</dbReference>
<dbReference type="InterPro" id="IPR023198">
    <property type="entry name" value="PGP-like_dom2"/>
</dbReference>
<dbReference type="SUPFAM" id="SSF48179">
    <property type="entry name" value="6-phosphogluconate dehydrogenase C-terminal domain-like"/>
    <property type="match status" value="1"/>
</dbReference>
<dbReference type="Gene3D" id="3.40.50.720">
    <property type="entry name" value="NAD(P)-binding Rossmann-like Domain"/>
    <property type="match status" value="1"/>
</dbReference>
<feature type="domain" description="3-hydroxyisobutyrate dehydrogenase-like NAD-binding" evidence="2">
    <location>
        <begin position="164"/>
        <end position="246"/>
    </location>
</feature>
<dbReference type="GO" id="GO:0016787">
    <property type="term" value="F:hydrolase activity"/>
    <property type="evidence" value="ECO:0007669"/>
    <property type="project" value="UniProtKB-KW"/>
</dbReference>
<dbReference type="InterPro" id="IPR006115">
    <property type="entry name" value="6PGDH_NADP-bd"/>
</dbReference>
<dbReference type="AlphaFoldDB" id="A0A413UDD0"/>
<comment type="caution">
    <text evidence="3">The sequence shown here is derived from an EMBL/GenBank/DDBJ whole genome shotgun (WGS) entry which is preliminary data.</text>
</comment>
<accession>A0A413UDD0</accession>
<dbReference type="EMBL" id="QSGD01000013">
    <property type="protein sequence ID" value="RHB07895.1"/>
    <property type="molecule type" value="Genomic_DNA"/>
</dbReference>
<dbReference type="RefSeq" id="WP_118011132.1">
    <property type="nucleotide sequence ID" value="NZ_QSGD01000013.1"/>
</dbReference>
<dbReference type="InterPro" id="IPR036291">
    <property type="entry name" value="NAD(P)-bd_dom_sf"/>
</dbReference>
<name>A0A413UDD0_9FIRM</name>
<dbReference type="Proteomes" id="UP000285288">
    <property type="component" value="Unassembled WGS sequence"/>
</dbReference>
<dbReference type="Pfam" id="PF14833">
    <property type="entry name" value="NAD_binding_11"/>
    <property type="match status" value="1"/>
</dbReference>
<dbReference type="PANTHER" id="PTHR43060">
    <property type="entry name" value="3-HYDROXYISOBUTYRATE DEHYDROGENASE-LIKE 1, MITOCHONDRIAL-RELATED"/>
    <property type="match status" value="1"/>
</dbReference>
<dbReference type="Pfam" id="PF03446">
    <property type="entry name" value="NAD_binding_2"/>
    <property type="match status" value="1"/>
</dbReference>
<dbReference type="SFLD" id="SFLDS00003">
    <property type="entry name" value="Haloacid_Dehalogenase"/>
    <property type="match status" value="1"/>
</dbReference>
<dbReference type="Gene3D" id="1.10.1040.10">
    <property type="entry name" value="N-(1-d-carboxylethyl)-l-norvaline Dehydrogenase, domain 2"/>
    <property type="match status" value="1"/>
</dbReference>
<keyword evidence="3" id="KW-0378">Hydrolase</keyword>
<dbReference type="GO" id="GO:0051287">
    <property type="term" value="F:NAD binding"/>
    <property type="evidence" value="ECO:0007669"/>
    <property type="project" value="InterPro"/>
</dbReference>
<evidence type="ECO:0000259" key="2">
    <source>
        <dbReference type="Pfam" id="PF14833"/>
    </source>
</evidence>
<sequence>MRKIGWIGAGIMGQPMVIHLLNKGYEVHVYARHPERVEQAKNAGAILEESIVSLTSNVDVICTMVGFPSDVKEVYDVIFSCIDAGKTCIDFTTSSPKLAKELYTKGKELGVHVLDAPVTGGDTGAKNGTLTVLVGADKEDFETNKEIFEAFGTQIEYCGKVSCGQHVKMANQIMIANTLQGICEAMSYLNCKDVDESFVYRFLRNGAAGSKQLEFQGKKMLENDYAPGFYVKHFVKDLKIAVQEANFPLYGVNRVIKEYVDLMDRGMSDLGTQCLIEYFRKPQIKAVIFDMDGLMFNTEKMFKDEFKEKAKELGVSCPDSFPEPLIGCDSRKVAEFEMMYPGVTRVMEEIQEERADYFFTYFKEPGSANMVGLQNLIEYIEENKIPYAVASSSHPQDIKKFLSHAGFVLSPNVIVSSKEGYKSKPAPDVFLAAAERLDVKPENCLVLEDSKHGIMAAANAKMHSIFIQDQIAPDDEMKEYIQESCTDLNGVIDYLKRCK</sequence>
<dbReference type="InterPro" id="IPR036412">
    <property type="entry name" value="HAD-like_sf"/>
</dbReference>
<dbReference type="InterPro" id="IPR006439">
    <property type="entry name" value="HAD-SF_hydro_IA"/>
</dbReference>
<dbReference type="SUPFAM" id="SSF51735">
    <property type="entry name" value="NAD(P)-binding Rossmann-fold domains"/>
    <property type="match status" value="1"/>
</dbReference>
<gene>
    <name evidence="3" type="ORF">DW907_04940</name>
</gene>
<dbReference type="NCBIfam" id="TIGR01509">
    <property type="entry name" value="HAD-SF-IA-v3"/>
    <property type="match status" value="1"/>
</dbReference>
<dbReference type="Gene3D" id="1.10.150.240">
    <property type="entry name" value="Putative phosphatase, domain 2"/>
    <property type="match status" value="1"/>
</dbReference>
<dbReference type="Gene3D" id="3.40.50.1000">
    <property type="entry name" value="HAD superfamily/HAD-like"/>
    <property type="match status" value="1"/>
</dbReference>
<dbReference type="InterPro" id="IPR008927">
    <property type="entry name" value="6-PGluconate_DH-like_C_sf"/>
</dbReference>
<dbReference type="SFLD" id="SFLDG01129">
    <property type="entry name" value="C1.5:_HAD__Beta-PGM__Phosphata"/>
    <property type="match status" value="1"/>
</dbReference>
<dbReference type="CDD" id="cd07505">
    <property type="entry name" value="HAD_BPGM-like"/>
    <property type="match status" value="1"/>
</dbReference>
<evidence type="ECO:0000313" key="4">
    <source>
        <dbReference type="Proteomes" id="UP000285288"/>
    </source>
</evidence>
<protein>
    <submittedName>
        <fullName evidence="3">HAD family hydrolase</fullName>
    </submittedName>
</protein>
<dbReference type="InterPro" id="IPR029154">
    <property type="entry name" value="HIBADH-like_NADP-bd"/>
</dbReference>
<dbReference type="PANTHER" id="PTHR43060:SF15">
    <property type="entry name" value="3-HYDROXYISOBUTYRATE DEHYDROGENASE-LIKE 1, MITOCHONDRIAL-RELATED"/>
    <property type="match status" value="1"/>
</dbReference>
<dbReference type="InterPro" id="IPR013328">
    <property type="entry name" value="6PGD_dom2"/>
</dbReference>
<feature type="domain" description="6-phosphogluconate dehydrogenase NADP-binding" evidence="1">
    <location>
        <begin position="3"/>
        <end position="159"/>
    </location>
</feature>
<evidence type="ECO:0000313" key="3">
    <source>
        <dbReference type="EMBL" id="RHB07895.1"/>
    </source>
</evidence>
<dbReference type="InterPro" id="IPR041492">
    <property type="entry name" value="HAD_2"/>
</dbReference>